<comment type="caution">
    <text evidence="9">The sequence shown here is derived from an EMBL/GenBank/DDBJ whole genome shotgun (WGS) entry which is preliminary data.</text>
</comment>
<dbReference type="EMBL" id="CABL01000011">
    <property type="protein sequence ID" value="CBH75517.1"/>
    <property type="molecule type" value="Genomic_DNA"/>
</dbReference>
<dbReference type="EC" id="3.6.3.14" evidence="9 10"/>
<evidence type="ECO:0000256" key="5">
    <source>
        <dbReference type="ARBA" id="ARBA00023136"/>
    </source>
</evidence>
<organism evidence="9">
    <name type="scientific">mine drainage metagenome</name>
    <dbReference type="NCBI Taxonomy" id="410659"/>
    <lineage>
        <taxon>unclassified sequences</taxon>
        <taxon>metagenomes</taxon>
        <taxon>ecological metagenomes</taxon>
    </lineage>
</organism>
<dbReference type="GO" id="GO:0045259">
    <property type="term" value="C:proton-transporting ATP synthase complex"/>
    <property type="evidence" value="ECO:0007669"/>
    <property type="project" value="UniProtKB-KW"/>
</dbReference>
<dbReference type="PANTHER" id="PTHR13822:SF10">
    <property type="entry name" value="ATP SYNTHASE EPSILON CHAIN, CHLOROPLASTIC"/>
    <property type="match status" value="1"/>
</dbReference>
<dbReference type="GO" id="GO:0046933">
    <property type="term" value="F:proton-transporting ATP synthase activity, rotational mechanism"/>
    <property type="evidence" value="ECO:0007669"/>
    <property type="project" value="InterPro"/>
</dbReference>
<keyword evidence="3" id="KW-0813">Transport</keyword>
<dbReference type="PANTHER" id="PTHR13822">
    <property type="entry name" value="ATP SYNTHASE DELTA/EPSILON CHAIN"/>
    <property type="match status" value="1"/>
</dbReference>
<dbReference type="SUPFAM" id="SSF51344">
    <property type="entry name" value="Epsilon subunit of F1F0-ATP synthase N-terminal domain"/>
    <property type="match status" value="1"/>
</dbReference>
<accession>E6PGC9</accession>
<evidence type="ECO:0000313" key="10">
    <source>
        <dbReference type="EMBL" id="CBI03074.1"/>
    </source>
</evidence>
<dbReference type="InterPro" id="IPR036771">
    <property type="entry name" value="ATPsynth_dsu/esu_N"/>
</dbReference>
<proteinExistence type="inferred from homology"/>
<keyword evidence="6" id="KW-0139">CF(1)</keyword>
<sequence>MSTFAFKLIAPTRVLFEGQASLVIAVTTEGEEGILAGHAPFVGALKPGVLRAEVSDESGSRRLELATDDGFIQALPDRVTVLVERALSIEEIDIEATRAELGSASDPAAIAFAEAKLRLARSA</sequence>
<evidence type="ECO:0000256" key="7">
    <source>
        <dbReference type="ARBA" id="ARBA00023310"/>
    </source>
</evidence>
<dbReference type="GO" id="GO:0016787">
    <property type="term" value="F:hydrolase activity"/>
    <property type="evidence" value="ECO:0007669"/>
    <property type="project" value="UniProtKB-KW"/>
</dbReference>
<reference evidence="9" key="1">
    <citation type="submission" date="2009-10" db="EMBL/GenBank/DDBJ databases">
        <title>Diversity of trophic interactions inside an arsenic-rich microbial ecosystem.</title>
        <authorList>
            <person name="Bertin P.N."/>
            <person name="Heinrich-Salmeron A."/>
            <person name="Pelletier E."/>
            <person name="Goulhen-Chollet F."/>
            <person name="Arsene-Ploetze F."/>
            <person name="Gallien S."/>
            <person name="Calteau A."/>
            <person name="Vallenet D."/>
            <person name="Casiot C."/>
            <person name="Chane-Woon-Ming B."/>
            <person name="Giloteaux L."/>
            <person name="Barakat M."/>
            <person name="Bonnefoy V."/>
            <person name="Bruneel O."/>
            <person name="Chandler M."/>
            <person name="Cleiss J."/>
            <person name="Duran R."/>
            <person name="Elbaz-Poulichet F."/>
            <person name="Fonknechten N."/>
            <person name="Lauga B."/>
            <person name="Mornico D."/>
            <person name="Ortet P."/>
            <person name="Schaeffer C."/>
            <person name="Siguier P."/>
            <person name="Alexander Thil Smith A."/>
            <person name="Van Dorsselaer A."/>
            <person name="Weissenbach J."/>
            <person name="Medigue C."/>
            <person name="Le Paslier D."/>
        </authorList>
    </citation>
    <scope>NUCLEOTIDE SEQUENCE</scope>
</reference>
<evidence type="ECO:0000256" key="2">
    <source>
        <dbReference type="ARBA" id="ARBA00005712"/>
    </source>
</evidence>
<keyword evidence="5" id="KW-0472">Membrane</keyword>
<dbReference type="CDD" id="cd12152">
    <property type="entry name" value="F1-ATPase_delta"/>
    <property type="match status" value="1"/>
</dbReference>
<evidence type="ECO:0000256" key="6">
    <source>
        <dbReference type="ARBA" id="ARBA00023196"/>
    </source>
</evidence>
<dbReference type="Gene3D" id="2.60.15.10">
    <property type="entry name" value="F0F1 ATP synthase delta/epsilon subunit, N-terminal"/>
    <property type="match status" value="1"/>
</dbReference>
<evidence type="ECO:0000313" key="9">
    <source>
        <dbReference type="EMBL" id="CBH75517.1"/>
    </source>
</evidence>
<dbReference type="AlphaFoldDB" id="E6PGC9"/>
<dbReference type="HAMAP" id="MF_00530">
    <property type="entry name" value="ATP_synth_epsil_bac"/>
    <property type="match status" value="1"/>
</dbReference>
<comment type="subcellular location">
    <subcellularLocation>
        <location evidence="1">Membrane</location>
        <topology evidence="1">Peripheral membrane protein</topology>
    </subcellularLocation>
</comment>
<evidence type="ECO:0000256" key="1">
    <source>
        <dbReference type="ARBA" id="ARBA00004170"/>
    </source>
</evidence>
<gene>
    <name evidence="9" type="primary">atpC</name>
    <name evidence="9" type="ORF">CARN1_2587</name>
    <name evidence="10" type="ORF">CARN4_2730</name>
</gene>
<keyword evidence="9" id="KW-0378">Hydrolase</keyword>
<dbReference type="InterPro" id="IPR020546">
    <property type="entry name" value="ATP_synth_F1_dsu/esu_N"/>
</dbReference>
<dbReference type="EMBL" id="CABO01000049">
    <property type="protein sequence ID" value="CBI03074.1"/>
    <property type="molecule type" value="Genomic_DNA"/>
</dbReference>
<evidence type="ECO:0000256" key="4">
    <source>
        <dbReference type="ARBA" id="ARBA00023065"/>
    </source>
</evidence>
<evidence type="ECO:0000256" key="3">
    <source>
        <dbReference type="ARBA" id="ARBA00022448"/>
    </source>
</evidence>
<name>E6PGC9_9ZZZZ</name>
<evidence type="ECO:0000259" key="8">
    <source>
        <dbReference type="Pfam" id="PF02823"/>
    </source>
</evidence>
<comment type="similarity">
    <text evidence="2">Belongs to the ATPase epsilon chain family.</text>
</comment>
<protein>
    <submittedName>
        <fullName evidence="10">ATP synthase epsilon chain (ATP synthase F1 sector epsilon subunit)</fullName>
    </submittedName>
    <submittedName>
        <fullName evidence="9">F1 sector of membrane-bound ATP synthase, epsilon subunit</fullName>
        <ecNumber evidence="9 10">3.6.3.14</ecNumber>
    </submittedName>
</protein>
<dbReference type="Pfam" id="PF02823">
    <property type="entry name" value="ATP-synt_DE_N"/>
    <property type="match status" value="1"/>
</dbReference>
<keyword evidence="7" id="KW-0066">ATP synthesis</keyword>
<dbReference type="InterPro" id="IPR001469">
    <property type="entry name" value="ATP_synth_F1_dsu/esu"/>
</dbReference>
<feature type="domain" description="ATP synthase F1 complex delta/epsilon subunit N-terminal" evidence="8">
    <location>
        <begin position="5"/>
        <end position="86"/>
    </location>
</feature>
<keyword evidence="4" id="KW-0406">Ion transport</keyword>